<name>A0A1B9I7T0_9TREE</name>
<dbReference type="KEGG" id="kpin:30170682"/>
<dbReference type="EMBL" id="CP144524">
    <property type="protein sequence ID" value="WWC70822.1"/>
    <property type="molecule type" value="Genomic_DNA"/>
</dbReference>
<proteinExistence type="predicted"/>
<organism evidence="3">
    <name type="scientific">Kwoniella pini CBS 10737</name>
    <dbReference type="NCBI Taxonomy" id="1296096"/>
    <lineage>
        <taxon>Eukaryota</taxon>
        <taxon>Fungi</taxon>
        <taxon>Dikarya</taxon>
        <taxon>Basidiomycota</taxon>
        <taxon>Agaricomycotina</taxon>
        <taxon>Tremellomycetes</taxon>
        <taxon>Tremellales</taxon>
        <taxon>Cryptococcaceae</taxon>
        <taxon>Kwoniella</taxon>
    </lineage>
</organism>
<reference evidence="3" key="3">
    <citation type="submission" date="2016-07" db="EMBL/GenBank/DDBJ databases">
        <title>Evolution of pathogenesis and genome organization in the Tremellales.</title>
        <authorList>
            <person name="Cuomo C."/>
            <person name="Litvintseva A."/>
            <person name="Heitman J."/>
            <person name="Chen Y."/>
            <person name="Sun S."/>
            <person name="Springer D."/>
            <person name="Dromer F."/>
            <person name="Young S."/>
            <person name="Zeng Q."/>
            <person name="Chapman S."/>
            <person name="Gujja S."/>
            <person name="Saif S."/>
            <person name="Birren B."/>
        </authorList>
    </citation>
    <scope>NUCLEOTIDE SEQUENCE</scope>
    <source>
        <strain evidence="3">CBS 10737</strain>
    </source>
</reference>
<dbReference type="PANTHER" id="PTHR11566">
    <property type="entry name" value="DYNAMIN"/>
    <property type="match status" value="1"/>
</dbReference>
<dbReference type="GO" id="GO:0000266">
    <property type="term" value="P:mitochondrial fission"/>
    <property type="evidence" value="ECO:0007669"/>
    <property type="project" value="TreeGrafter"/>
</dbReference>
<dbReference type="AlphaFoldDB" id="A0A1B9I7T0"/>
<feature type="compositionally biased region" description="Low complexity" evidence="1">
    <location>
        <begin position="43"/>
        <end position="59"/>
    </location>
</feature>
<protein>
    <recommendedName>
        <fullName evidence="2">Dynamin N-terminal domain-containing protein</fullName>
    </recommendedName>
</protein>
<reference evidence="4" key="2">
    <citation type="submission" date="2013-07" db="EMBL/GenBank/DDBJ databases">
        <authorList>
            <consortium name="The Broad Institute Genome Sequencing Platform"/>
            <person name="Cuomo C."/>
            <person name="Litvintseva A."/>
            <person name="Chen Y."/>
            <person name="Heitman J."/>
            <person name="Sun S."/>
            <person name="Springer D."/>
            <person name="Dromer F."/>
            <person name="Young S.K."/>
            <person name="Zeng Q."/>
            <person name="Gargeya S."/>
            <person name="Fitzgerald M."/>
            <person name="Abouelleil A."/>
            <person name="Alvarado L."/>
            <person name="Berlin A.M."/>
            <person name="Chapman S.B."/>
            <person name="Dewar J."/>
            <person name="Goldberg J."/>
            <person name="Griggs A."/>
            <person name="Gujja S."/>
            <person name="Hansen M."/>
            <person name="Howarth C."/>
            <person name="Imamovic A."/>
            <person name="Larimer J."/>
            <person name="McCowan C."/>
            <person name="Murphy C."/>
            <person name="Pearson M."/>
            <person name="Priest M."/>
            <person name="Roberts A."/>
            <person name="Saif S."/>
            <person name="Shea T."/>
            <person name="Sykes S."/>
            <person name="Wortman J."/>
            <person name="Nusbaum C."/>
            <person name="Birren B."/>
        </authorList>
    </citation>
    <scope>NUCLEOTIDE SEQUENCE</scope>
    <source>
        <strain evidence="4">CBS 10737</strain>
    </source>
</reference>
<dbReference type="GeneID" id="30170682"/>
<dbReference type="PRINTS" id="PR00195">
    <property type="entry name" value="DYNAMIN"/>
</dbReference>
<accession>A0A1B9I7T0</accession>
<dbReference type="GO" id="GO:0016559">
    <property type="term" value="P:peroxisome fission"/>
    <property type="evidence" value="ECO:0007669"/>
    <property type="project" value="TreeGrafter"/>
</dbReference>
<dbReference type="PANTHER" id="PTHR11566:SF21">
    <property type="entry name" value="DYNAMIN RELATED PROTEIN 1, ISOFORM A"/>
    <property type="match status" value="1"/>
</dbReference>
<dbReference type="GO" id="GO:0048312">
    <property type="term" value="P:intracellular distribution of mitochondria"/>
    <property type="evidence" value="ECO:0007669"/>
    <property type="project" value="TreeGrafter"/>
</dbReference>
<dbReference type="GO" id="GO:0005874">
    <property type="term" value="C:microtubule"/>
    <property type="evidence" value="ECO:0007669"/>
    <property type="project" value="TreeGrafter"/>
</dbReference>
<dbReference type="GO" id="GO:0006897">
    <property type="term" value="P:endocytosis"/>
    <property type="evidence" value="ECO:0007669"/>
    <property type="project" value="TreeGrafter"/>
</dbReference>
<feature type="domain" description="Dynamin N-terminal" evidence="2">
    <location>
        <begin position="100"/>
        <end position="304"/>
    </location>
</feature>
<dbReference type="RefSeq" id="XP_019012817.1">
    <property type="nucleotide sequence ID" value="XM_019154077.1"/>
</dbReference>
<dbReference type="EMBL" id="KV700115">
    <property type="protein sequence ID" value="OCF51598.1"/>
    <property type="molecule type" value="Genomic_DNA"/>
</dbReference>
<evidence type="ECO:0000313" key="5">
    <source>
        <dbReference type="Proteomes" id="UP000094020"/>
    </source>
</evidence>
<dbReference type="Pfam" id="PF00350">
    <property type="entry name" value="Dynamin_N"/>
    <property type="match status" value="1"/>
</dbReference>
<feature type="region of interest" description="Disordered" evidence="1">
    <location>
        <begin position="34"/>
        <end position="72"/>
    </location>
</feature>
<dbReference type="GO" id="GO:0008017">
    <property type="term" value="F:microtubule binding"/>
    <property type="evidence" value="ECO:0007669"/>
    <property type="project" value="TreeGrafter"/>
</dbReference>
<dbReference type="SUPFAM" id="SSF52540">
    <property type="entry name" value="P-loop containing nucleoside triphosphate hydrolases"/>
    <property type="match status" value="1"/>
</dbReference>
<dbReference type="GO" id="GO:0005739">
    <property type="term" value="C:mitochondrion"/>
    <property type="evidence" value="ECO:0007669"/>
    <property type="project" value="TreeGrafter"/>
</dbReference>
<evidence type="ECO:0000313" key="4">
    <source>
        <dbReference type="EMBL" id="WWC70822.1"/>
    </source>
</evidence>
<evidence type="ECO:0000256" key="1">
    <source>
        <dbReference type="SAM" id="MobiDB-lite"/>
    </source>
</evidence>
<dbReference type="GO" id="GO:0003924">
    <property type="term" value="F:GTPase activity"/>
    <property type="evidence" value="ECO:0007669"/>
    <property type="project" value="TreeGrafter"/>
</dbReference>
<dbReference type="InterPro" id="IPR045063">
    <property type="entry name" value="Dynamin_N"/>
</dbReference>
<dbReference type="GO" id="GO:0016020">
    <property type="term" value="C:membrane"/>
    <property type="evidence" value="ECO:0007669"/>
    <property type="project" value="TreeGrafter"/>
</dbReference>
<reference evidence="3" key="1">
    <citation type="submission" date="2013-07" db="EMBL/GenBank/DDBJ databases">
        <title>The Genome Sequence of Cryptococcus pinus CBS10737.</title>
        <authorList>
            <consortium name="The Broad Institute Genome Sequencing Platform"/>
            <person name="Cuomo C."/>
            <person name="Litvintseva A."/>
            <person name="Chen Y."/>
            <person name="Heitman J."/>
            <person name="Sun S."/>
            <person name="Springer D."/>
            <person name="Dromer F."/>
            <person name="Young S.K."/>
            <person name="Zeng Q."/>
            <person name="Gargeya S."/>
            <person name="Fitzgerald M."/>
            <person name="Abouelleil A."/>
            <person name="Alvarado L."/>
            <person name="Berlin A.M."/>
            <person name="Chapman S.B."/>
            <person name="Dewar J."/>
            <person name="Goldberg J."/>
            <person name="Griggs A."/>
            <person name="Gujja S."/>
            <person name="Hansen M."/>
            <person name="Howarth C."/>
            <person name="Imamovic A."/>
            <person name="Larimer J."/>
            <person name="McCowan C."/>
            <person name="Murphy C."/>
            <person name="Pearson M."/>
            <person name="Priest M."/>
            <person name="Roberts A."/>
            <person name="Saif S."/>
            <person name="Shea T."/>
            <person name="Sykes S."/>
            <person name="Wortman J."/>
            <person name="Nusbaum C."/>
            <person name="Birren B."/>
        </authorList>
    </citation>
    <scope>NUCLEOTIDE SEQUENCE [LARGE SCALE GENOMIC DNA]</scope>
    <source>
        <strain evidence="3">CBS 10737</strain>
    </source>
</reference>
<keyword evidence="5" id="KW-1185">Reference proteome</keyword>
<evidence type="ECO:0000259" key="2">
    <source>
        <dbReference type="Pfam" id="PF00350"/>
    </source>
</evidence>
<dbReference type="OrthoDB" id="5061070at2759"/>
<dbReference type="Proteomes" id="UP000094020">
    <property type="component" value="Chromosome 6"/>
</dbReference>
<reference evidence="4" key="4">
    <citation type="submission" date="2024-02" db="EMBL/GenBank/DDBJ databases">
        <title>Comparative genomics of Cryptococcus and Kwoniella reveals pathogenesis evolution and contrasting modes of karyotype evolution via chromosome fusion or intercentromeric recombination.</title>
        <authorList>
            <person name="Coelho M.A."/>
            <person name="David-Palma M."/>
            <person name="Shea T."/>
            <person name="Bowers K."/>
            <person name="McGinley-Smith S."/>
            <person name="Mohammad A.W."/>
            <person name="Gnirke A."/>
            <person name="Yurkov A.M."/>
            <person name="Nowrousian M."/>
            <person name="Sun S."/>
            <person name="Cuomo C.A."/>
            <person name="Heitman J."/>
        </authorList>
    </citation>
    <scope>NUCLEOTIDE SEQUENCE</scope>
    <source>
        <strain evidence="4">CBS 10737</strain>
    </source>
</reference>
<dbReference type="InterPro" id="IPR027417">
    <property type="entry name" value="P-loop_NTPase"/>
</dbReference>
<evidence type="ECO:0000313" key="3">
    <source>
        <dbReference type="EMBL" id="OCF51598.1"/>
    </source>
</evidence>
<gene>
    <name evidence="3" type="ORF">I206_02313</name>
    <name evidence="4" type="ORF">I206_104774</name>
</gene>
<dbReference type="InterPro" id="IPR022812">
    <property type="entry name" value="Dynamin"/>
</dbReference>
<sequence length="773" mass="87834">MRTPILSSPKTPTPHSRNSYQLAKSAPLVLYPTPQSSVDIASPRKSISSPSSGRSSPSSKNRDTSSDGSDSDDEIAEYLRAHDELRKLYPHDDKVPHSRICVLGAQSAGKSSFLSSLTGIDLYCAVRKATSCRTLISSRRGGIAFKAEIFILVLNIETNEARSVPFATSISDVAEMGEICHWAGEEARRTDNDLRDVRPWSELVTMDNEGKKDGEADWPEFTRNVVVINVIGPDRPNFDIEDLPGLNGHHIPFKMVSDCISQPQNLIVLCLSAGSKDASLADPEIKLARKFDPTGARTIGVITRADQLIPTLEVGSTFIDYLLDLRDHLGEFRPQGLWWPLRLRNHQERSKKASLQHVRDLERELFSEEDWIKIQNQIGREFGIGKVAVKLEEMFGSKVRENVILLKKSLRDSMQIQNEWMINNPSIEDPIGTLHDIIIYRFSDLLDTKIRRSNQSGQLVDLQTKLEADIQKAVPEFMPFLVDEGVPEGYQSFWKSQGFHVDHQDRVFVDTLLGSIHEYTSRRNPDEIDSRAIMRSYQEKYVNKWDTITKHHVISLWAEVDKLLLEVAKEVCGENVVLRDTLLERLDNLTYTNKSETSNFIQEMINLFSSSPEDLICPSKFRLKNLKDEAYRHYHKHLNQSWQTITTNTGSSGSSSPASSVPRLLHDIISPEDREKCARFQANIGLNMMSWAIEFSSIVGKQAQSRITERFTKNVAPALRKGMQLDQVTENVRKRAGDLFESDKKKKKDRVMRMKEMTKLSEIQQHLDRISEF</sequence>
<dbReference type="Gene3D" id="3.40.50.300">
    <property type="entry name" value="P-loop containing nucleotide triphosphate hydrolases"/>
    <property type="match status" value="1"/>
</dbReference>
<feature type="region of interest" description="Disordered" evidence="1">
    <location>
        <begin position="1"/>
        <end position="21"/>
    </location>
</feature>
<dbReference type="STRING" id="1296096.A0A1B9I7T0"/>